<evidence type="ECO:0000313" key="2">
    <source>
        <dbReference type="Proteomes" id="UP001066276"/>
    </source>
</evidence>
<organism evidence="1 2">
    <name type="scientific">Pleurodeles waltl</name>
    <name type="common">Iberian ribbed newt</name>
    <dbReference type="NCBI Taxonomy" id="8319"/>
    <lineage>
        <taxon>Eukaryota</taxon>
        <taxon>Metazoa</taxon>
        <taxon>Chordata</taxon>
        <taxon>Craniata</taxon>
        <taxon>Vertebrata</taxon>
        <taxon>Euteleostomi</taxon>
        <taxon>Amphibia</taxon>
        <taxon>Batrachia</taxon>
        <taxon>Caudata</taxon>
        <taxon>Salamandroidea</taxon>
        <taxon>Salamandridae</taxon>
        <taxon>Pleurodelinae</taxon>
        <taxon>Pleurodeles</taxon>
    </lineage>
</organism>
<sequence>MKHSSRVGIKKVVSSGTCNKATRLLERSSCRIQLKHGNLTRDAEVAMETKSLRKGEKRVIKETGCVPAVTAIKESCRQRENKYTESYFPIEK</sequence>
<dbReference type="Proteomes" id="UP001066276">
    <property type="component" value="Chromosome 6"/>
</dbReference>
<name>A0AAV7Q9L8_PLEWA</name>
<accession>A0AAV7Q9L8</accession>
<protein>
    <submittedName>
        <fullName evidence="1">Uncharacterized protein</fullName>
    </submittedName>
</protein>
<dbReference type="AlphaFoldDB" id="A0AAV7Q9L8"/>
<gene>
    <name evidence="1" type="ORF">NDU88_003289</name>
</gene>
<evidence type="ECO:0000313" key="1">
    <source>
        <dbReference type="EMBL" id="KAJ1136875.1"/>
    </source>
</evidence>
<proteinExistence type="predicted"/>
<comment type="caution">
    <text evidence="1">The sequence shown here is derived from an EMBL/GenBank/DDBJ whole genome shotgun (WGS) entry which is preliminary data.</text>
</comment>
<reference evidence="1" key="1">
    <citation type="journal article" date="2022" name="bioRxiv">
        <title>Sequencing and chromosome-scale assembly of the giantPleurodeles waltlgenome.</title>
        <authorList>
            <person name="Brown T."/>
            <person name="Elewa A."/>
            <person name="Iarovenko S."/>
            <person name="Subramanian E."/>
            <person name="Araus A.J."/>
            <person name="Petzold A."/>
            <person name="Susuki M."/>
            <person name="Suzuki K.-i.T."/>
            <person name="Hayashi T."/>
            <person name="Toyoda A."/>
            <person name="Oliveira C."/>
            <person name="Osipova E."/>
            <person name="Leigh N.D."/>
            <person name="Simon A."/>
            <person name="Yun M.H."/>
        </authorList>
    </citation>
    <scope>NUCLEOTIDE SEQUENCE</scope>
    <source>
        <strain evidence="1">20211129_DDA</strain>
        <tissue evidence="1">Liver</tissue>
    </source>
</reference>
<dbReference type="EMBL" id="JANPWB010000010">
    <property type="protein sequence ID" value="KAJ1136875.1"/>
    <property type="molecule type" value="Genomic_DNA"/>
</dbReference>
<keyword evidence="2" id="KW-1185">Reference proteome</keyword>